<dbReference type="InterPro" id="IPR001610">
    <property type="entry name" value="PAC"/>
</dbReference>
<dbReference type="CDD" id="cd16917">
    <property type="entry name" value="HATPase_UhpB-NarQ-NarX-like"/>
    <property type="match status" value="1"/>
</dbReference>
<organism evidence="23 24">
    <name type="scientific">Noviherbaspirillum autotrophicum</name>
    <dbReference type="NCBI Taxonomy" id="709839"/>
    <lineage>
        <taxon>Bacteria</taxon>
        <taxon>Pseudomonadati</taxon>
        <taxon>Pseudomonadota</taxon>
        <taxon>Betaproteobacteria</taxon>
        <taxon>Burkholderiales</taxon>
        <taxon>Oxalobacteraceae</taxon>
        <taxon>Noviherbaspirillum</taxon>
    </lineage>
</organism>
<comment type="function">
    <text evidence="17">Member of the two-component regulatory system NreB/NreC involved in the control of dissimilatory nitrate/nitrite reduction in response to oxygen. NreB functions as a direct oxygen sensor histidine kinase which is autophosphorylated, in the absence of oxygen, probably at the conserved histidine residue, and transfers its phosphate group probably to a conserved aspartate residue of NreC. NreB/NreC activates the expression of the nitrate (narGHJI) and nitrite (nir) reductase operons, as well as the putative nitrate transporter gene narT.</text>
</comment>
<feature type="domain" description="PAC" evidence="22">
    <location>
        <begin position="93"/>
        <end position="145"/>
    </location>
</feature>
<dbReference type="GO" id="GO:0005737">
    <property type="term" value="C:cytoplasm"/>
    <property type="evidence" value="ECO:0007669"/>
    <property type="project" value="UniProtKB-SubCell"/>
</dbReference>
<dbReference type="Pfam" id="PF02518">
    <property type="entry name" value="HATPase_c"/>
    <property type="match status" value="1"/>
</dbReference>
<dbReference type="PROSITE" id="PS50112">
    <property type="entry name" value="PAS"/>
    <property type="match status" value="2"/>
</dbReference>
<comment type="caution">
    <text evidence="23">The sequence shown here is derived from an EMBL/GenBank/DDBJ whole genome shotgun (WGS) entry which is preliminary data.</text>
</comment>
<feature type="domain" description="Histidine kinase" evidence="20">
    <location>
        <begin position="520"/>
        <end position="613"/>
    </location>
</feature>
<dbReference type="RefSeq" id="WP_040041864.1">
    <property type="nucleotide sequence ID" value="NZ_JWJG01000028.1"/>
</dbReference>
<dbReference type="GO" id="GO:0005524">
    <property type="term" value="F:ATP binding"/>
    <property type="evidence" value="ECO:0007669"/>
    <property type="project" value="UniProtKB-KW"/>
</dbReference>
<dbReference type="PRINTS" id="PR00344">
    <property type="entry name" value="BCTRLSENSOR"/>
</dbReference>
<dbReference type="InterPro" id="IPR000700">
    <property type="entry name" value="PAS-assoc_C"/>
</dbReference>
<dbReference type="SUPFAM" id="SSF55785">
    <property type="entry name" value="PYP-like sensor domain (PAS domain)"/>
    <property type="match status" value="3"/>
</dbReference>
<feature type="domain" description="PAC" evidence="22">
    <location>
        <begin position="218"/>
        <end position="270"/>
    </location>
</feature>
<dbReference type="InterPro" id="IPR050482">
    <property type="entry name" value="Sensor_HK_TwoCompSys"/>
</dbReference>
<feature type="coiled-coil region" evidence="19">
    <location>
        <begin position="386"/>
        <end position="413"/>
    </location>
</feature>
<dbReference type="Pfam" id="PF08447">
    <property type="entry name" value="PAS_3"/>
    <property type="match status" value="1"/>
</dbReference>
<dbReference type="InterPro" id="IPR011712">
    <property type="entry name" value="Sig_transdc_His_kin_sub3_dim/P"/>
</dbReference>
<proteinExistence type="predicted"/>
<evidence type="ECO:0000256" key="18">
    <source>
        <dbReference type="ARBA" id="ARBA00030800"/>
    </source>
</evidence>
<dbReference type="Gene3D" id="1.20.5.1930">
    <property type="match status" value="1"/>
</dbReference>
<dbReference type="SUPFAM" id="SSF55874">
    <property type="entry name" value="ATPase domain of HSP90 chaperone/DNA topoisomerase II/histidine kinase"/>
    <property type="match status" value="1"/>
</dbReference>
<comment type="catalytic activity">
    <reaction evidence="1">
        <text>ATP + protein L-histidine = ADP + protein N-phospho-L-histidine.</text>
        <dbReference type="EC" id="2.7.13.3"/>
    </reaction>
</comment>
<dbReference type="PANTHER" id="PTHR24421">
    <property type="entry name" value="NITRATE/NITRITE SENSOR PROTEIN NARX-RELATED"/>
    <property type="match status" value="1"/>
</dbReference>
<dbReference type="FunFam" id="3.30.450.20:FF:000099">
    <property type="entry name" value="Sensory box sensor histidine kinase"/>
    <property type="match status" value="1"/>
</dbReference>
<evidence type="ECO:0000313" key="24">
    <source>
        <dbReference type="Proteomes" id="UP000031572"/>
    </source>
</evidence>
<evidence type="ECO:0000256" key="9">
    <source>
        <dbReference type="ARBA" id="ARBA00022679"/>
    </source>
</evidence>
<evidence type="ECO:0000256" key="6">
    <source>
        <dbReference type="ARBA" id="ARBA00022485"/>
    </source>
</evidence>
<keyword evidence="13" id="KW-0067">ATP-binding</keyword>
<evidence type="ECO:0000256" key="2">
    <source>
        <dbReference type="ARBA" id="ARBA00001966"/>
    </source>
</evidence>
<evidence type="ECO:0000256" key="10">
    <source>
        <dbReference type="ARBA" id="ARBA00022723"/>
    </source>
</evidence>
<evidence type="ECO:0000256" key="7">
    <source>
        <dbReference type="ARBA" id="ARBA00022490"/>
    </source>
</evidence>
<keyword evidence="14" id="KW-0408">Iron</keyword>
<evidence type="ECO:0000256" key="13">
    <source>
        <dbReference type="ARBA" id="ARBA00022840"/>
    </source>
</evidence>
<keyword evidence="8" id="KW-0597">Phosphoprotein</keyword>
<dbReference type="InterPro" id="IPR004358">
    <property type="entry name" value="Sig_transdc_His_kin-like_C"/>
</dbReference>
<keyword evidence="7" id="KW-0963">Cytoplasm</keyword>
<accession>A0A0C2BZ00</accession>
<dbReference type="InterPro" id="IPR005467">
    <property type="entry name" value="His_kinase_dom"/>
</dbReference>
<dbReference type="Pfam" id="PF00989">
    <property type="entry name" value="PAS"/>
    <property type="match status" value="1"/>
</dbReference>
<name>A0A0C2BZ00_9BURK</name>
<dbReference type="GO" id="GO:0000155">
    <property type="term" value="F:phosphorelay sensor kinase activity"/>
    <property type="evidence" value="ECO:0007669"/>
    <property type="project" value="InterPro"/>
</dbReference>
<gene>
    <name evidence="23" type="ORF">TSA66_24275</name>
</gene>
<evidence type="ECO:0000313" key="23">
    <source>
        <dbReference type="EMBL" id="KIF83236.1"/>
    </source>
</evidence>
<evidence type="ECO:0000256" key="1">
    <source>
        <dbReference type="ARBA" id="ARBA00000085"/>
    </source>
</evidence>
<dbReference type="GO" id="GO:0046983">
    <property type="term" value="F:protein dimerization activity"/>
    <property type="evidence" value="ECO:0007669"/>
    <property type="project" value="InterPro"/>
</dbReference>
<dbReference type="PANTHER" id="PTHR24421:SF10">
    <property type="entry name" value="NITRATE_NITRITE SENSOR PROTEIN NARQ"/>
    <property type="match status" value="1"/>
</dbReference>
<comment type="subcellular location">
    <subcellularLocation>
        <location evidence="3">Cytoplasm</location>
    </subcellularLocation>
</comment>
<evidence type="ECO:0000256" key="16">
    <source>
        <dbReference type="ARBA" id="ARBA00023014"/>
    </source>
</evidence>
<evidence type="ECO:0000256" key="4">
    <source>
        <dbReference type="ARBA" id="ARBA00012438"/>
    </source>
</evidence>
<evidence type="ECO:0000256" key="14">
    <source>
        <dbReference type="ARBA" id="ARBA00023004"/>
    </source>
</evidence>
<keyword evidence="12" id="KW-0418">Kinase</keyword>
<dbReference type="Gene3D" id="3.30.565.10">
    <property type="entry name" value="Histidine kinase-like ATPase, C-terminal domain"/>
    <property type="match status" value="1"/>
</dbReference>
<comment type="cofactor">
    <cofactor evidence="2">
        <name>[4Fe-4S] cluster</name>
        <dbReference type="ChEBI" id="CHEBI:49883"/>
    </cofactor>
</comment>
<dbReference type="GO" id="GO:0046872">
    <property type="term" value="F:metal ion binding"/>
    <property type="evidence" value="ECO:0007669"/>
    <property type="project" value="UniProtKB-KW"/>
</dbReference>
<dbReference type="InterPro" id="IPR013767">
    <property type="entry name" value="PAS_fold"/>
</dbReference>
<dbReference type="STRING" id="709839.TSA66_24275"/>
<dbReference type="GO" id="GO:0006355">
    <property type="term" value="P:regulation of DNA-templated transcription"/>
    <property type="evidence" value="ECO:0007669"/>
    <property type="project" value="InterPro"/>
</dbReference>
<dbReference type="SMART" id="SM00086">
    <property type="entry name" value="PAC"/>
    <property type="match status" value="3"/>
</dbReference>
<feature type="domain" description="PAS" evidence="21">
    <location>
        <begin position="143"/>
        <end position="201"/>
    </location>
</feature>
<keyword evidence="11" id="KW-0547">Nucleotide-binding</keyword>
<dbReference type="PROSITE" id="PS50113">
    <property type="entry name" value="PAC"/>
    <property type="match status" value="2"/>
</dbReference>
<dbReference type="InterPro" id="IPR036890">
    <property type="entry name" value="HATPase_C_sf"/>
</dbReference>
<reference evidence="23 24" key="1">
    <citation type="submission" date="2014-12" db="EMBL/GenBank/DDBJ databases">
        <title>Denitrispirillum autotrophicum gen. nov., sp. nov., Denitrifying, Facultatively Autotrophic Bacteria Isolated from Rice Paddy Soil.</title>
        <authorList>
            <person name="Ishii S."/>
            <person name="Ashida N."/>
            <person name="Ohno H."/>
            <person name="Otsuka S."/>
            <person name="Yokota A."/>
            <person name="Senoo K."/>
        </authorList>
    </citation>
    <scope>NUCLEOTIDE SEQUENCE [LARGE SCALE GENOMIC DNA]</scope>
    <source>
        <strain evidence="23 24">TSA66</strain>
    </source>
</reference>
<dbReference type="InterPro" id="IPR013655">
    <property type="entry name" value="PAS_fold_3"/>
</dbReference>
<dbReference type="PROSITE" id="PS50109">
    <property type="entry name" value="HIS_KIN"/>
    <property type="match status" value="1"/>
</dbReference>
<dbReference type="GO" id="GO:0016020">
    <property type="term" value="C:membrane"/>
    <property type="evidence" value="ECO:0007669"/>
    <property type="project" value="InterPro"/>
</dbReference>
<dbReference type="Proteomes" id="UP000031572">
    <property type="component" value="Unassembled WGS sequence"/>
</dbReference>
<dbReference type="CDD" id="cd00130">
    <property type="entry name" value="PAS"/>
    <property type="match status" value="3"/>
</dbReference>
<dbReference type="SMART" id="SM00387">
    <property type="entry name" value="HATPase_c"/>
    <property type="match status" value="1"/>
</dbReference>
<dbReference type="Gene3D" id="3.30.450.20">
    <property type="entry name" value="PAS domain"/>
    <property type="match status" value="3"/>
</dbReference>
<evidence type="ECO:0000259" key="21">
    <source>
        <dbReference type="PROSITE" id="PS50112"/>
    </source>
</evidence>
<protein>
    <recommendedName>
        <fullName evidence="5">Oxygen sensor histidine kinase NreB</fullName>
        <ecNumber evidence="4">2.7.13.3</ecNumber>
    </recommendedName>
    <alternativeName>
        <fullName evidence="18">Nitrogen regulation protein B</fullName>
    </alternativeName>
</protein>
<evidence type="ECO:0000256" key="15">
    <source>
        <dbReference type="ARBA" id="ARBA00023012"/>
    </source>
</evidence>
<keyword evidence="9" id="KW-0808">Transferase</keyword>
<dbReference type="SMART" id="SM00091">
    <property type="entry name" value="PAS"/>
    <property type="match status" value="3"/>
</dbReference>
<keyword evidence="16" id="KW-0411">Iron-sulfur</keyword>
<dbReference type="NCBIfam" id="TIGR00229">
    <property type="entry name" value="sensory_box"/>
    <property type="match status" value="3"/>
</dbReference>
<dbReference type="Pfam" id="PF13426">
    <property type="entry name" value="PAS_9"/>
    <property type="match status" value="1"/>
</dbReference>
<dbReference type="AlphaFoldDB" id="A0A0C2BZ00"/>
<sequence>MSSPTADTDDFASAEGHDDYRACLHALAHFNPAMMWMCDANAQCTYVSPSWLQFTGRTLEQEQGDGWQEGVHPDDLRGCLALLRDAMRQRQPVTLSYRLRRADSAYRWVQSRSAPCHDARGTCTGYVGCCIDVTEQRAALLDTEERFRLLVRSVKEYAIVTLDTRGCITSWNEGAERMTGYTAADAIGRECASFFRPEDREMRLPQQLFAAAERDGSLEVEGWLVRRDGQPFLAMSSITALRDEAGHLRGYGKVVRDITERRLLESELLRAKDELQMLVDVSPLAILLLDEAGRVMLWNPAAERLFGWRRDEVQGRVPPITPEQDMAQFRKMLADELRGARRNGIELTRRRKDGGLVEVALWAAPYQGGKDGSRGSLHLYADLRERNLTLERLKEANSRLHRLSERMLDVQENERRHIARELHDEIGQALTAVKLKLESLDNCSGPECRTPIRHSVAMCDDTLARVKGLFLGLRPPQLDDLGLVAAVRWHLDQQAREAGFDAYFHADDLPRLAPGLETAIFRVIQEALTNAVRHAEARHVSVKLEAYRGALQIKVRDDGRGFDVAAGRPLQARGECMGLSGMEERITLLGGRFDVRSEPGKGTMVWAEIPLAGEK</sequence>
<evidence type="ECO:0000256" key="12">
    <source>
        <dbReference type="ARBA" id="ARBA00022777"/>
    </source>
</evidence>
<keyword evidence="15" id="KW-0902">Two-component regulatory system</keyword>
<dbReference type="InterPro" id="IPR000014">
    <property type="entry name" value="PAS"/>
</dbReference>
<keyword evidence="6" id="KW-0004">4Fe-4S</keyword>
<dbReference type="EMBL" id="JWJG01000028">
    <property type="protein sequence ID" value="KIF83236.1"/>
    <property type="molecule type" value="Genomic_DNA"/>
</dbReference>
<evidence type="ECO:0000256" key="11">
    <source>
        <dbReference type="ARBA" id="ARBA00022741"/>
    </source>
</evidence>
<evidence type="ECO:0000256" key="19">
    <source>
        <dbReference type="SAM" id="Coils"/>
    </source>
</evidence>
<evidence type="ECO:0000256" key="17">
    <source>
        <dbReference type="ARBA" id="ARBA00024827"/>
    </source>
</evidence>
<dbReference type="InterPro" id="IPR003594">
    <property type="entry name" value="HATPase_dom"/>
</dbReference>
<dbReference type="Pfam" id="PF07730">
    <property type="entry name" value="HisKA_3"/>
    <property type="match status" value="1"/>
</dbReference>
<keyword evidence="24" id="KW-1185">Reference proteome</keyword>
<dbReference type="InterPro" id="IPR035965">
    <property type="entry name" value="PAS-like_dom_sf"/>
</dbReference>
<evidence type="ECO:0000256" key="8">
    <source>
        <dbReference type="ARBA" id="ARBA00022553"/>
    </source>
</evidence>
<dbReference type="EC" id="2.7.13.3" evidence="4"/>
<feature type="domain" description="PAS" evidence="21">
    <location>
        <begin position="271"/>
        <end position="340"/>
    </location>
</feature>
<evidence type="ECO:0000259" key="22">
    <source>
        <dbReference type="PROSITE" id="PS50113"/>
    </source>
</evidence>
<keyword evidence="19" id="KW-0175">Coiled coil</keyword>
<dbReference type="GO" id="GO:0051539">
    <property type="term" value="F:4 iron, 4 sulfur cluster binding"/>
    <property type="evidence" value="ECO:0007669"/>
    <property type="project" value="UniProtKB-KW"/>
</dbReference>
<evidence type="ECO:0000256" key="5">
    <source>
        <dbReference type="ARBA" id="ARBA00017322"/>
    </source>
</evidence>
<evidence type="ECO:0000259" key="20">
    <source>
        <dbReference type="PROSITE" id="PS50109"/>
    </source>
</evidence>
<evidence type="ECO:0000256" key="3">
    <source>
        <dbReference type="ARBA" id="ARBA00004496"/>
    </source>
</evidence>
<keyword evidence="10" id="KW-0479">Metal-binding</keyword>